<feature type="domain" description="C2H2-type" evidence="8">
    <location>
        <begin position="229"/>
        <end position="256"/>
    </location>
</feature>
<feature type="domain" description="C2H2-type" evidence="8">
    <location>
        <begin position="91"/>
        <end position="113"/>
    </location>
</feature>
<dbReference type="SUPFAM" id="SSF57667">
    <property type="entry name" value="beta-beta-alpha zinc fingers"/>
    <property type="match status" value="4"/>
</dbReference>
<evidence type="ECO:0000256" key="5">
    <source>
        <dbReference type="ARBA" id="ARBA00022833"/>
    </source>
</evidence>
<dbReference type="InterPro" id="IPR013087">
    <property type="entry name" value="Znf_C2H2_type"/>
</dbReference>
<dbReference type="PANTHER" id="PTHR24394:SF29">
    <property type="entry name" value="MYONEURIN"/>
    <property type="match status" value="1"/>
</dbReference>
<reference evidence="9" key="2">
    <citation type="submission" date="2025-05" db="UniProtKB">
        <authorList>
            <consortium name="EnsemblMetazoa"/>
        </authorList>
    </citation>
    <scope>IDENTIFICATION</scope>
    <source>
        <strain evidence="9">Foshan</strain>
    </source>
</reference>
<evidence type="ECO:0000259" key="8">
    <source>
        <dbReference type="PROSITE" id="PS50157"/>
    </source>
</evidence>
<reference evidence="10" key="1">
    <citation type="journal article" date="2015" name="Proc. Natl. Acad. Sci. U.S.A.">
        <title>Genome sequence of the Asian Tiger mosquito, Aedes albopictus, reveals insights into its biology, genetics, and evolution.</title>
        <authorList>
            <person name="Chen X.G."/>
            <person name="Jiang X."/>
            <person name="Gu J."/>
            <person name="Xu M."/>
            <person name="Wu Y."/>
            <person name="Deng Y."/>
            <person name="Zhang C."/>
            <person name="Bonizzoni M."/>
            <person name="Dermauw W."/>
            <person name="Vontas J."/>
            <person name="Armbruster P."/>
            <person name="Huang X."/>
            <person name="Yang Y."/>
            <person name="Zhang H."/>
            <person name="He W."/>
            <person name="Peng H."/>
            <person name="Liu Y."/>
            <person name="Wu K."/>
            <person name="Chen J."/>
            <person name="Lirakis M."/>
            <person name="Topalis P."/>
            <person name="Van Leeuwen T."/>
            <person name="Hall A.B."/>
            <person name="Jiang X."/>
            <person name="Thorpe C."/>
            <person name="Mueller R.L."/>
            <person name="Sun C."/>
            <person name="Waterhouse R.M."/>
            <person name="Yan G."/>
            <person name="Tu Z.J."/>
            <person name="Fang X."/>
            <person name="James A.A."/>
        </authorList>
    </citation>
    <scope>NUCLEOTIDE SEQUENCE [LARGE SCALE GENOMIC DNA]</scope>
    <source>
        <strain evidence="10">Foshan</strain>
    </source>
</reference>
<dbReference type="PROSITE" id="PS00028">
    <property type="entry name" value="ZINC_FINGER_C2H2_1"/>
    <property type="match status" value="7"/>
</dbReference>
<dbReference type="Pfam" id="PF00096">
    <property type="entry name" value="zf-C2H2"/>
    <property type="match status" value="6"/>
</dbReference>
<dbReference type="Gene3D" id="3.30.160.60">
    <property type="entry name" value="Classic Zinc Finger"/>
    <property type="match status" value="6"/>
</dbReference>
<keyword evidence="3" id="KW-0677">Repeat</keyword>
<feature type="domain" description="C2H2-type" evidence="8">
    <location>
        <begin position="127"/>
        <end position="154"/>
    </location>
</feature>
<feature type="domain" description="C2H2-type" evidence="8">
    <location>
        <begin position="201"/>
        <end position="228"/>
    </location>
</feature>
<keyword evidence="10" id="KW-1185">Reference proteome</keyword>
<keyword evidence="2" id="KW-0479">Metal-binding</keyword>
<evidence type="ECO:0000256" key="1">
    <source>
        <dbReference type="ARBA" id="ARBA00004123"/>
    </source>
</evidence>
<evidence type="ECO:0000256" key="2">
    <source>
        <dbReference type="ARBA" id="ARBA00022723"/>
    </source>
</evidence>
<dbReference type="PROSITE" id="PS50157">
    <property type="entry name" value="ZINC_FINGER_C2H2_2"/>
    <property type="match status" value="7"/>
</dbReference>
<evidence type="ECO:0000256" key="6">
    <source>
        <dbReference type="ARBA" id="ARBA00023242"/>
    </source>
</evidence>
<keyword evidence="5" id="KW-0862">Zinc</keyword>
<feature type="domain" description="C2H2-type" evidence="8">
    <location>
        <begin position="257"/>
        <end position="284"/>
    </location>
</feature>
<organism evidence="9 10">
    <name type="scientific">Aedes albopictus</name>
    <name type="common">Asian tiger mosquito</name>
    <name type="synonym">Stegomyia albopicta</name>
    <dbReference type="NCBI Taxonomy" id="7160"/>
    <lineage>
        <taxon>Eukaryota</taxon>
        <taxon>Metazoa</taxon>
        <taxon>Ecdysozoa</taxon>
        <taxon>Arthropoda</taxon>
        <taxon>Hexapoda</taxon>
        <taxon>Insecta</taxon>
        <taxon>Pterygota</taxon>
        <taxon>Neoptera</taxon>
        <taxon>Endopterygota</taxon>
        <taxon>Diptera</taxon>
        <taxon>Nematocera</taxon>
        <taxon>Culicoidea</taxon>
        <taxon>Culicidae</taxon>
        <taxon>Culicinae</taxon>
        <taxon>Aedini</taxon>
        <taxon>Aedes</taxon>
        <taxon>Stegomyia</taxon>
    </lineage>
</organism>
<keyword evidence="6" id="KW-0539">Nucleus</keyword>
<dbReference type="InterPro" id="IPR036236">
    <property type="entry name" value="Znf_C2H2_sf"/>
</dbReference>
<accession>A0ABM1XIK3</accession>
<sequence length="380" mass="43463">MEQHIDDIVIDFDHIEQSSMQLEDEAIVSMEYNCKCCDMTFFSVEDHIRDYHENEEVEVEAEEDVACSYGFEEIVVSSGYHSPANDLSDTTKCNICSTVLKSARSLKMHMRIHDVRINDTPGNSTESVCSICNRSFDSAEHLQLHLSAHEGITTVTEDIAEEQQYREKRPAGYPCQYCGKPFKRPYEKVKHERIHTGEKPYACDLCGKRFRVSSCLTIHKRTHDDTRPYVCPHCKKRFKFQSAYDHHLKIHSNDRGYKCSFCAKSFNTAVQLNGHTKSHTKPFSCAECNRPFGSLYAVRKHMLIHQAPNNKLSYGCDICGAHYGREFALRDHHAQHHAVGSDGNAERYEDDASSKGEIVEANSFTTTVVDEEIIEEELLF</sequence>
<evidence type="ECO:0000256" key="3">
    <source>
        <dbReference type="ARBA" id="ARBA00022737"/>
    </source>
</evidence>
<keyword evidence="4 7" id="KW-0863">Zinc-finger</keyword>
<evidence type="ECO:0000256" key="7">
    <source>
        <dbReference type="PROSITE-ProRule" id="PRU00042"/>
    </source>
</evidence>
<dbReference type="Proteomes" id="UP000069940">
    <property type="component" value="Unassembled WGS sequence"/>
</dbReference>
<dbReference type="SMART" id="SM00355">
    <property type="entry name" value="ZnF_C2H2"/>
    <property type="match status" value="9"/>
</dbReference>
<dbReference type="GeneID" id="109422400"/>
<dbReference type="EnsemblMetazoa" id="AALFPA23_000001.R2">
    <property type="protein sequence ID" value="AALFPA23_000001.P2"/>
    <property type="gene ID" value="AALFPA23_000001"/>
</dbReference>
<evidence type="ECO:0000256" key="4">
    <source>
        <dbReference type="ARBA" id="ARBA00022771"/>
    </source>
</evidence>
<protein>
    <recommendedName>
        <fullName evidence="8">C2H2-type domain-containing protein</fullName>
    </recommendedName>
</protein>
<name>A0ABM1XIK3_AEDAL</name>
<proteinExistence type="predicted"/>
<feature type="domain" description="C2H2-type" evidence="8">
    <location>
        <begin position="173"/>
        <end position="200"/>
    </location>
</feature>
<evidence type="ECO:0000313" key="9">
    <source>
        <dbReference type="EnsemblMetazoa" id="AALFPA23_000001.P2"/>
    </source>
</evidence>
<dbReference type="PANTHER" id="PTHR24394">
    <property type="entry name" value="ZINC FINGER PROTEIN"/>
    <property type="match status" value="1"/>
</dbReference>
<dbReference type="RefSeq" id="XP_019552727.3">
    <property type="nucleotide sequence ID" value="XM_019697182.3"/>
</dbReference>
<feature type="domain" description="C2H2-type" evidence="8">
    <location>
        <begin position="283"/>
        <end position="310"/>
    </location>
</feature>
<comment type="subcellular location">
    <subcellularLocation>
        <location evidence="1">Nucleus</location>
    </subcellularLocation>
</comment>
<dbReference type="Pfam" id="PF13912">
    <property type="entry name" value="zf-C2H2_6"/>
    <property type="match status" value="2"/>
</dbReference>
<evidence type="ECO:0000313" key="10">
    <source>
        <dbReference type="Proteomes" id="UP000069940"/>
    </source>
</evidence>